<gene>
    <name evidence="1" type="ORF">EYF80_022380</name>
</gene>
<keyword evidence="2" id="KW-1185">Reference proteome</keyword>
<evidence type="ECO:0000313" key="1">
    <source>
        <dbReference type="EMBL" id="TNN67434.1"/>
    </source>
</evidence>
<sequence>MESNVLALHIEMKKNVFYSLSSWRLGYSDSARRYALAEAGVRTAIFTFKNNNSEAAKSFPQTASLTGTLNEKLRSEVRGRRSVEGQAAWLLVGVCAINSAACSDPSEGRVLTRQRGVF</sequence>
<reference evidence="1 2" key="1">
    <citation type="submission" date="2019-03" db="EMBL/GenBank/DDBJ databases">
        <title>First draft genome of Liparis tanakae, snailfish: a comprehensive survey of snailfish specific genes.</title>
        <authorList>
            <person name="Kim W."/>
            <person name="Song I."/>
            <person name="Jeong J.-H."/>
            <person name="Kim D."/>
            <person name="Kim S."/>
            <person name="Ryu S."/>
            <person name="Song J.Y."/>
            <person name="Lee S.K."/>
        </authorList>
    </citation>
    <scope>NUCLEOTIDE SEQUENCE [LARGE SCALE GENOMIC DNA]</scope>
    <source>
        <tissue evidence="1">Muscle</tissue>
    </source>
</reference>
<organism evidence="1 2">
    <name type="scientific">Liparis tanakae</name>
    <name type="common">Tanaka's snailfish</name>
    <dbReference type="NCBI Taxonomy" id="230148"/>
    <lineage>
        <taxon>Eukaryota</taxon>
        <taxon>Metazoa</taxon>
        <taxon>Chordata</taxon>
        <taxon>Craniata</taxon>
        <taxon>Vertebrata</taxon>
        <taxon>Euteleostomi</taxon>
        <taxon>Actinopterygii</taxon>
        <taxon>Neopterygii</taxon>
        <taxon>Teleostei</taxon>
        <taxon>Neoteleostei</taxon>
        <taxon>Acanthomorphata</taxon>
        <taxon>Eupercaria</taxon>
        <taxon>Perciformes</taxon>
        <taxon>Cottioidei</taxon>
        <taxon>Cottales</taxon>
        <taxon>Liparidae</taxon>
        <taxon>Liparis</taxon>
    </lineage>
</organism>
<proteinExistence type="predicted"/>
<accession>A0A4Z2HR18</accession>
<comment type="caution">
    <text evidence="1">The sequence shown here is derived from an EMBL/GenBank/DDBJ whole genome shotgun (WGS) entry which is preliminary data.</text>
</comment>
<name>A0A4Z2HR18_9TELE</name>
<evidence type="ECO:0000313" key="2">
    <source>
        <dbReference type="Proteomes" id="UP000314294"/>
    </source>
</evidence>
<protein>
    <submittedName>
        <fullName evidence="1">Uncharacterized protein</fullName>
    </submittedName>
</protein>
<dbReference type="Proteomes" id="UP000314294">
    <property type="component" value="Unassembled WGS sequence"/>
</dbReference>
<dbReference type="EMBL" id="SRLO01000204">
    <property type="protein sequence ID" value="TNN67434.1"/>
    <property type="molecule type" value="Genomic_DNA"/>
</dbReference>
<dbReference type="AlphaFoldDB" id="A0A4Z2HR18"/>